<name>A0AAD0ZJZ3_9PSED</name>
<feature type="compositionally biased region" description="Polar residues" evidence="1">
    <location>
        <begin position="1"/>
        <end position="11"/>
    </location>
</feature>
<dbReference type="EMBL" id="CP027750">
    <property type="protein sequence ID" value="AZE30524.1"/>
    <property type="molecule type" value="Genomic_DNA"/>
</dbReference>
<dbReference type="Proteomes" id="UP000280455">
    <property type="component" value="Chromosome"/>
</dbReference>
<evidence type="ECO:0000313" key="2">
    <source>
        <dbReference type="EMBL" id="AZE30524.1"/>
    </source>
</evidence>
<protein>
    <submittedName>
        <fullName evidence="2">Uncharacterized protein</fullName>
    </submittedName>
</protein>
<gene>
    <name evidence="2" type="ORF">C4K07_3741</name>
</gene>
<evidence type="ECO:0000313" key="3">
    <source>
        <dbReference type="Proteomes" id="UP000280455"/>
    </source>
</evidence>
<evidence type="ECO:0000256" key="1">
    <source>
        <dbReference type="SAM" id="MobiDB-lite"/>
    </source>
</evidence>
<proteinExistence type="predicted"/>
<accession>A0AAD0ZJZ3</accession>
<reference evidence="2 3" key="1">
    <citation type="submission" date="2018-03" db="EMBL/GenBank/DDBJ databases">
        <title>Diversity of phytobeneficial traits revealed by whole-genome analysis of worldwide-isolated phenazine-producing Pseudomonas spp.</title>
        <authorList>
            <person name="Biessy A."/>
            <person name="Novinscak A."/>
            <person name="Blom J."/>
            <person name="Leger G."/>
            <person name="Thomashow L.S."/>
            <person name="Cazorla F.M."/>
            <person name="Josic D."/>
            <person name="Filion M."/>
        </authorList>
    </citation>
    <scope>NUCLEOTIDE SEQUENCE [LARGE SCALE GENOMIC DNA]</scope>
    <source>
        <strain evidence="2 3">ChPhzS24</strain>
    </source>
</reference>
<feature type="region of interest" description="Disordered" evidence="1">
    <location>
        <begin position="1"/>
        <end position="36"/>
    </location>
</feature>
<dbReference type="AlphaFoldDB" id="A0AAD0ZJZ3"/>
<organism evidence="2 3">
    <name type="scientific">Pseudomonas chlororaphis subsp. aureofaciens</name>
    <dbReference type="NCBI Taxonomy" id="587851"/>
    <lineage>
        <taxon>Bacteria</taxon>
        <taxon>Pseudomonadati</taxon>
        <taxon>Pseudomonadota</taxon>
        <taxon>Gammaproteobacteria</taxon>
        <taxon>Pseudomonadales</taxon>
        <taxon>Pseudomonadaceae</taxon>
        <taxon>Pseudomonas</taxon>
    </lineage>
</organism>
<sequence length="85" mass="9010">MDSKRSTQQPSDGAPGLVAGSVIGGQPTPAPGYRPLLEGEVIQPTDEAGNDPQSWTPVPSHWVSQVHCLAVYGQVRRPTTRQGCC</sequence>
<dbReference type="RefSeq" id="WP_124301818.1">
    <property type="nucleotide sequence ID" value="NZ_CP027750.1"/>
</dbReference>